<dbReference type="Gene3D" id="3.40.50.720">
    <property type="entry name" value="NAD(P)-binding Rossmann-like Domain"/>
    <property type="match status" value="1"/>
</dbReference>
<dbReference type="InterPro" id="IPR001509">
    <property type="entry name" value="Epimerase_deHydtase"/>
</dbReference>
<evidence type="ECO:0000313" key="2">
    <source>
        <dbReference type="EMBL" id="SVD19807.1"/>
    </source>
</evidence>
<dbReference type="GO" id="GO:0019305">
    <property type="term" value="P:dTDP-rhamnose biosynthetic process"/>
    <property type="evidence" value="ECO:0007669"/>
    <property type="project" value="TreeGrafter"/>
</dbReference>
<organism evidence="2">
    <name type="scientific">marine metagenome</name>
    <dbReference type="NCBI Taxonomy" id="408172"/>
    <lineage>
        <taxon>unclassified sequences</taxon>
        <taxon>metagenomes</taxon>
        <taxon>ecological metagenomes</taxon>
    </lineage>
</organism>
<accession>A0A382TE94</accession>
<dbReference type="InterPro" id="IPR036291">
    <property type="entry name" value="NAD(P)-bd_dom_sf"/>
</dbReference>
<dbReference type="SUPFAM" id="SSF51735">
    <property type="entry name" value="NAD(P)-binding Rossmann-fold domains"/>
    <property type="match status" value="1"/>
</dbReference>
<dbReference type="InterPro" id="IPR005913">
    <property type="entry name" value="dTDP_dehydrorham_reduct"/>
</dbReference>
<dbReference type="Pfam" id="PF01370">
    <property type="entry name" value="Epimerase"/>
    <property type="match status" value="1"/>
</dbReference>
<gene>
    <name evidence="2" type="ORF">METZ01_LOCUS372661</name>
</gene>
<evidence type="ECO:0000259" key="1">
    <source>
        <dbReference type="Pfam" id="PF01370"/>
    </source>
</evidence>
<protein>
    <recommendedName>
        <fullName evidence="1">NAD-dependent epimerase/dehydratase domain-containing protein</fullName>
    </recommendedName>
</protein>
<dbReference type="GO" id="GO:0008831">
    <property type="term" value="F:dTDP-4-dehydrorhamnose reductase activity"/>
    <property type="evidence" value="ECO:0007669"/>
    <property type="project" value="TreeGrafter"/>
</dbReference>
<dbReference type="GO" id="GO:0005829">
    <property type="term" value="C:cytosol"/>
    <property type="evidence" value="ECO:0007669"/>
    <property type="project" value="TreeGrafter"/>
</dbReference>
<dbReference type="AlphaFoldDB" id="A0A382TE94"/>
<name>A0A382TE94_9ZZZZ</name>
<dbReference type="EMBL" id="UINC01135574">
    <property type="protein sequence ID" value="SVD19807.1"/>
    <property type="molecule type" value="Genomic_DNA"/>
</dbReference>
<reference evidence="2" key="1">
    <citation type="submission" date="2018-05" db="EMBL/GenBank/DDBJ databases">
        <authorList>
            <person name="Lanie J.A."/>
            <person name="Ng W.-L."/>
            <person name="Kazmierczak K.M."/>
            <person name="Andrzejewski T.M."/>
            <person name="Davidsen T.M."/>
            <person name="Wayne K.J."/>
            <person name="Tettelin H."/>
            <person name="Glass J.I."/>
            <person name="Rusch D."/>
            <person name="Podicherti R."/>
            <person name="Tsui H.-C.T."/>
            <person name="Winkler M.E."/>
        </authorList>
    </citation>
    <scope>NUCLEOTIDE SEQUENCE</scope>
</reference>
<feature type="non-terminal residue" evidence="2">
    <location>
        <position position="1"/>
    </location>
</feature>
<dbReference type="PANTHER" id="PTHR10491">
    <property type="entry name" value="DTDP-4-DEHYDRORHAMNOSE REDUCTASE"/>
    <property type="match status" value="1"/>
</dbReference>
<feature type="non-terminal residue" evidence="2">
    <location>
        <position position="120"/>
    </location>
</feature>
<sequence length="120" mass="13254">VNILVLGATGMLGNVVFRVLSEDPGLQVFGTVRGIEAKRYFVSELASRLIVLEDIKVQNELEQLFVSLCPDIVINCIAVRKPTSSDVIESINIYSLLPHRLAHLCRMYGARLIQISTDGV</sequence>
<feature type="domain" description="NAD-dependent epimerase/dehydratase" evidence="1">
    <location>
        <begin position="3"/>
        <end position="119"/>
    </location>
</feature>
<proteinExistence type="predicted"/>
<dbReference type="PANTHER" id="PTHR10491:SF4">
    <property type="entry name" value="METHIONINE ADENOSYLTRANSFERASE 2 SUBUNIT BETA"/>
    <property type="match status" value="1"/>
</dbReference>